<comment type="caution">
    <text evidence="1">The sequence shown here is derived from an EMBL/GenBank/DDBJ whole genome shotgun (WGS) entry which is preliminary data.</text>
</comment>
<dbReference type="AlphaFoldDB" id="A0AA36IV40"/>
<evidence type="ECO:0000313" key="2">
    <source>
        <dbReference type="Proteomes" id="UP001178507"/>
    </source>
</evidence>
<proteinExistence type="predicted"/>
<dbReference type="Proteomes" id="UP001178507">
    <property type="component" value="Unassembled WGS sequence"/>
</dbReference>
<dbReference type="Gene3D" id="3.40.50.1010">
    <property type="entry name" value="5'-nuclease"/>
    <property type="match status" value="1"/>
</dbReference>
<evidence type="ECO:0000313" key="1">
    <source>
        <dbReference type="EMBL" id="CAJ1394062.1"/>
    </source>
</evidence>
<evidence type="ECO:0008006" key="3">
    <source>
        <dbReference type="Google" id="ProtNLM"/>
    </source>
</evidence>
<protein>
    <recommendedName>
        <fullName evidence="3">NYN domain-containing protein</fullName>
    </recommendedName>
</protein>
<accession>A0AA36IV40</accession>
<name>A0AA36IV40_9DINO</name>
<reference evidence="1" key="1">
    <citation type="submission" date="2023-08" db="EMBL/GenBank/DDBJ databases">
        <authorList>
            <person name="Chen Y."/>
            <person name="Shah S."/>
            <person name="Dougan E. K."/>
            <person name="Thang M."/>
            <person name="Chan C."/>
        </authorList>
    </citation>
    <scope>NUCLEOTIDE SEQUENCE</scope>
</reference>
<organism evidence="1 2">
    <name type="scientific">Effrenium voratum</name>
    <dbReference type="NCBI Taxonomy" id="2562239"/>
    <lineage>
        <taxon>Eukaryota</taxon>
        <taxon>Sar</taxon>
        <taxon>Alveolata</taxon>
        <taxon>Dinophyceae</taxon>
        <taxon>Suessiales</taxon>
        <taxon>Symbiodiniaceae</taxon>
        <taxon>Effrenium</taxon>
    </lineage>
</organism>
<keyword evidence="2" id="KW-1185">Reference proteome</keyword>
<gene>
    <name evidence="1" type="ORF">EVOR1521_LOCUS18802</name>
</gene>
<dbReference type="EMBL" id="CAUJNA010002735">
    <property type="protein sequence ID" value="CAJ1394062.1"/>
    <property type="molecule type" value="Genomic_DNA"/>
</dbReference>
<sequence>MQAATWTSHRLGAHAPWSSSAQLPGTWPSLEVCRSRLAGRGSVFPLFAFLSFHLGQRWQVRARRAVSSDSARCSLLIDGDSVALGLMTNAIGMLQSEGLKVEAELFAPPENSSNKKWARFIKEYDVNFWPVTRRGGERDCNDDAIIARARKLARSSRVSCIALLVYDSDFVGIVEELNALGNRVVVLVPGNFLSCLSAFRATSAKVMQLAKGPFTGIRVRAILHKDGQGEVGLDDWENPMTDDDGVRMIWNALSKAGYEREEGSLIPCVAKYWLSHGYGPLTVFPYGFALTAIVARIQPDSASRQSKGQMAFVLPLGSGSATKTSIERYGGRLAARVFAGGGPFVLQDSPGMVMQVLSKLGYLDNDLNPDLHDSLLAFCNKTDNKRHLRKLSLLPESGEGPAGVLDKLRQAFLSDQCQGTWNLPAGDRVVRQVLRKEGILRNEEASKLEVLEAMKEHFWKNGWPAKKNYVAYVQQFLARVNCDAPDHRDTLDF</sequence>